<dbReference type="InterPro" id="IPR016162">
    <property type="entry name" value="Ald_DH_N"/>
</dbReference>
<accession>A0ABP8NTE8</accession>
<comment type="caution">
    <text evidence="8">The sequence shown here is derived from an EMBL/GenBank/DDBJ whole genome shotgun (WGS) entry which is preliminary data.</text>
</comment>
<keyword evidence="2 4" id="KW-0560">Oxidoreductase</keyword>
<dbReference type="CDD" id="cd07134">
    <property type="entry name" value="ALDH_AlkH-like"/>
    <property type="match status" value="1"/>
</dbReference>
<dbReference type="InterPro" id="IPR016163">
    <property type="entry name" value="Ald_DH_C"/>
</dbReference>
<feature type="domain" description="Aldehyde dehydrogenase" evidence="7">
    <location>
        <begin position="22"/>
        <end position="444"/>
    </location>
</feature>
<dbReference type="Gene3D" id="3.40.309.10">
    <property type="entry name" value="Aldehyde Dehydrogenase, Chain A, domain 2"/>
    <property type="match status" value="1"/>
</dbReference>
<dbReference type="InterPro" id="IPR029510">
    <property type="entry name" value="Ald_DH_CS_GLU"/>
</dbReference>
<dbReference type="InterPro" id="IPR016161">
    <property type="entry name" value="Ald_DH/histidinol_DH"/>
</dbReference>
<dbReference type="Pfam" id="PF00171">
    <property type="entry name" value="Aldedh"/>
    <property type="match status" value="1"/>
</dbReference>
<dbReference type="Proteomes" id="UP001501175">
    <property type="component" value="Unassembled WGS sequence"/>
</dbReference>
<evidence type="ECO:0000256" key="1">
    <source>
        <dbReference type="ARBA" id="ARBA00009986"/>
    </source>
</evidence>
<evidence type="ECO:0000259" key="7">
    <source>
        <dbReference type="Pfam" id="PF00171"/>
    </source>
</evidence>
<dbReference type="EMBL" id="BAABHD010000084">
    <property type="protein sequence ID" value="GAA4470644.1"/>
    <property type="molecule type" value="Genomic_DNA"/>
</dbReference>
<keyword evidence="3" id="KW-0520">NAD</keyword>
<dbReference type="PROSITE" id="PS00070">
    <property type="entry name" value="ALDEHYDE_DEHYDR_CYS"/>
    <property type="match status" value="1"/>
</dbReference>
<keyword evidence="9" id="KW-1185">Reference proteome</keyword>
<dbReference type="Gene3D" id="3.40.605.10">
    <property type="entry name" value="Aldehyde Dehydrogenase, Chain A, domain 1"/>
    <property type="match status" value="1"/>
</dbReference>
<dbReference type="PANTHER" id="PTHR43570:SF20">
    <property type="entry name" value="ALDEHYDE DEHYDROGENASE ALDX-RELATED"/>
    <property type="match status" value="1"/>
</dbReference>
<evidence type="ECO:0000313" key="9">
    <source>
        <dbReference type="Proteomes" id="UP001501175"/>
    </source>
</evidence>
<dbReference type="SUPFAM" id="SSF53720">
    <property type="entry name" value="ALDH-like"/>
    <property type="match status" value="1"/>
</dbReference>
<reference evidence="9" key="1">
    <citation type="journal article" date="2019" name="Int. J. Syst. Evol. Microbiol.">
        <title>The Global Catalogue of Microorganisms (GCM) 10K type strain sequencing project: providing services to taxonomists for standard genome sequencing and annotation.</title>
        <authorList>
            <consortium name="The Broad Institute Genomics Platform"/>
            <consortium name="The Broad Institute Genome Sequencing Center for Infectious Disease"/>
            <person name="Wu L."/>
            <person name="Ma J."/>
        </authorList>
    </citation>
    <scope>NUCLEOTIDE SEQUENCE [LARGE SCALE GENOMIC DNA]</scope>
    <source>
        <strain evidence="9">JCM 17927</strain>
    </source>
</reference>
<evidence type="ECO:0000256" key="6">
    <source>
        <dbReference type="RuleBase" id="RU003345"/>
    </source>
</evidence>
<organism evidence="8 9">
    <name type="scientific">Nibrella saemangeumensis</name>
    <dbReference type="NCBI Taxonomy" id="1084526"/>
    <lineage>
        <taxon>Bacteria</taxon>
        <taxon>Pseudomonadati</taxon>
        <taxon>Bacteroidota</taxon>
        <taxon>Cytophagia</taxon>
        <taxon>Cytophagales</taxon>
        <taxon>Spirosomataceae</taxon>
        <taxon>Nibrella</taxon>
    </lineage>
</organism>
<feature type="active site" evidence="5">
    <location>
        <position position="220"/>
    </location>
</feature>
<evidence type="ECO:0000256" key="2">
    <source>
        <dbReference type="ARBA" id="ARBA00023002"/>
    </source>
</evidence>
<gene>
    <name evidence="8" type="ORF">GCM10023189_59690</name>
</gene>
<dbReference type="InterPro" id="IPR012394">
    <property type="entry name" value="Aldehyde_DH_NAD(P)"/>
</dbReference>
<evidence type="ECO:0000256" key="4">
    <source>
        <dbReference type="PIRNR" id="PIRNR036492"/>
    </source>
</evidence>
<comment type="similarity">
    <text evidence="1 4 6">Belongs to the aldehyde dehydrogenase family.</text>
</comment>
<dbReference type="PROSITE" id="PS00687">
    <property type="entry name" value="ALDEHYDE_DEHYDR_GLU"/>
    <property type="match status" value="1"/>
</dbReference>
<dbReference type="InterPro" id="IPR016160">
    <property type="entry name" value="Ald_DH_CS_CYS"/>
</dbReference>
<sequence>MNPATLDTDVSTNLKTTFALQRRHASAMALTTAADRIDRLKRLQQWVLSNEQAIQQAMYADFRKPAPEVTLAEIYAVNSELKFIIRNLKQWMKPQRVPTPLSMVGTTGYIRHEPKGNVLIIAPWNYPFSLMVKPLLAAIAAGNVAMLKPSELTPNTAALLKRMVSEVFPPEEVALFEGDASVAQALLELPFNHIFFTGSPAVGRIVMTAAARHLASVTLELGGKSPAIVDETASITEAAGQIAWGKYLNNGQTCIAPDYLLVHESVKAPFLDAFQKAIQRMYNPDGRGIEVSDSYARIVNRRHFERVRHLIEEAVEKGATVRVGGQTNEAGNFIEPTVLEGVTPDMQVMQEEIFGPVLPVVTYRDKAEVTQHVNAGEKPLALYIHSRNQKNINYFLENTSAGDTVINDTMLQFSHPHIPFGGVNNSGIGKSNGYFGFQEFSNQRGVVRRDFGTFKFIYPPYTDKVRKLIHALMKYF</sequence>
<dbReference type="InterPro" id="IPR015590">
    <property type="entry name" value="Aldehyde_DH_dom"/>
</dbReference>
<dbReference type="PANTHER" id="PTHR43570">
    <property type="entry name" value="ALDEHYDE DEHYDROGENASE"/>
    <property type="match status" value="1"/>
</dbReference>
<evidence type="ECO:0000256" key="5">
    <source>
        <dbReference type="PROSITE-ProRule" id="PRU10007"/>
    </source>
</evidence>
<protein>
    <recommendedName>
        <fullName evidence="4">Aldehyde dehydrogenase</fullName>
    </recommendedName>
</protein>
<dbReference type="PIRSF" id="PIRSF036492">
    <property type="entry name" value="ALDH"/>
    <property type="match status" value="1"/>
</dbReference>
<name>A0ABP8NTE8_9BACT</name>
<proteinExistence type="inferred from homology"/>
<evidence type="ECO:0000256" key="3">
    <source>
        <dbReference type="ARBA" id="ARBA00023027"/>
    </source>
</evidence>
<dbReference type="RefSeq" id="WP_345250161.1">
    <property type="nucleotide sequence ID" value="NZ_BAABHD010000084.1"/>
</dbReference>
<evidence type="ECO:0000313" key="8">
    <source>
        <dbReference type="EMBL" id="GAA4470644.1"/>
    </source>
</evidence>